<evidence type="ECO:0000313" key="2">
    <source>
        <dbReference type="Proteomes" id="UP001148786"/>
    </source>
</evidence>
<reference evidence="1" key="1">
    <citation type="submission" date="2022-07" db="EMBL/GenBank/DDBJ databases">
        <title>Genome Sequence of Agrocybe chaxingu.</title>
        <authorList>
            <person name="Buettner E."/>
        </authorList>
    </citation>
    <scope>NUCLEOTIDE SEQUENCE</scope>
    <source>
        <strain evidence="1">MP-N11</strain>
    </source>
</reference>
<sequence length="186" mass="20062">MNTHNSERAVPEVFRPEHRLQTFGNGIDIPPSCIRGGLKETAVSVVQERLGLKEGEVIYTSGDSSDVADYAYLAQGHNNIPFINAVANLVMKNGKIMSLGSSFVKTDKIAPSHATLPVETAVSAAERMTKASYNGNPTKTEYLALSDGSIALVHVIQVQNEEACMWLEVHVDAHTGEVHSAVDFVA</sequence>
<evidence type="ECO:0000313" key="1">
    <source>
        <dbReference type="EMBL" id="KAJ3515873.1"/>
    </source>
</evidence>
<proteinExistence type="predicted"/>
<dbReference type="Proteomes" id="UP001148786">
    <property type="component" value="Unassembled WGS sequence"/>
</dbReference>
<comment type="caution">
    <text evidence="1">The sequence shown here is derived from an EMBL/GenBank/DDBJ whole genome shotgun (WGS) entry which is preliminary data.</text>
</comment>
<keyword evidence="2" id="KW-1185">Reference proteome</keyword>
<dbReference type="EMBL" id="JANKHO010000077">
    <property type="protein sequence ID" value="KAJ3515873.1"/>
    <property type="molecule type" value="Genomic_DNA"/>
</dbReference>
<organism evidence="1 2">
    <name type="scientific">Agrocybe chaxingu</name>
    <dbReference type="NCBI Taxonomy" id="84603"/>
    <lineage>
        <taxon>Eukaryota</taxon>
        <taxon>Fungi</taxon>
        <taxon>Dikarya</taxon>
        <taxon>Basidiomycota</taxon>
        <taxon>Agaricomycotina</taxon>
        <taxon>Agaricomycetes</taxon>
        <taxon>Agaricomycetidae</taxon>
        <taxon>Agaricales</taxon>
        <taxon>Agaricineae</taxon>
        <taxon>Strophariaceae</taxon>
        <taxon>Agrocybe</taxon>
    </lineage>
</organism>
<dbReference type="AlphaFoldDB" id="A0A9W8MZW7"/>
<accession>A0A9W8MZW7</accession>
<name>A0A9W8MZW7_9AGAR</name>
<dbReference type="OrthoDB" id="3227768at2759"/>
<gene>
    <name evidence="1" type="ORF">NLJ89_g1485</name>
</gene>
<protein>
    <submittedName>
        <fullName evidence="1">Uncharacterized protein</fullName>
    </submittedName>
</protein>